<accession>A0A9N9TKU6</accession>
<evidence type="ECO:0000313" key="3">
    <source>
        <dbReference type="EMBL" id="CAG9860641.1"/>
    </source>
</evidence>
<keyword evidence="2" id="KW-0472">Membrane</keyword>
<reference evidence="3" key="1">
    <citation type="submission" date="2022-01" db="EMBL/GenBank/DDBJ databases">
        <authorList>
            <person name="King R."/>
        </authorList>
    </citation>
    <scope>NUCLEOTIDE SEQUENCE</scope>
</reference>
<feature type="region of interest" description="Disordered" evidence="1">
    <location>
        <begin position="128"/>
        <end position="147"/>
    </location>
</feature>
<dbReference type="AlphaFoldDB" id="A0A9N9TKU6"/>
<organism evidence="3 4">
    <name type="scientific">Phyllotreta striolata</name>
    <name type="common">Striped flea beetle</name>
    <name type="synonym">Crioceris striolata</name>
    <dbReference type="NCBI Taxonomy" id="444603"/>
    <lineage>
        <taxon>Eukaryota</taxon>
        <taxon>Metazoa</taxon>
        <taxon>Ecdysozoa</taxon>
        <taxon>Arthropoda</taxon>
        <taxon>Hexapoda</taxon>
        <taxon>Insecta</taxon>
        <taxon>Pterygota</taxon>
        <taxon>Neoptera</taxon>
        <taxon>Endopterygota</taxon>
        <taxon>Coleoptera</taxon>
        <taxon>Polyphaga</taxon>
        <taxon>Cucujiformia</taxon>
        <taxon>Chrysomeloidea</taxon>
        <taxon>Chrysomelidae</taxon>
        <taxon>Galerucinae</taxon>
        <taxon>Alticini</taxon>
        <taxon>Phyllotreta</taxon>
    </lineage>
</organism>
<dbReference type="PANTHER" id="PTHR21879">
    <property type="entry name" value="FI03362P-RELATED-RELATED"/>
    <property type="match status" value="1"/>
</dbReference>
<dbReference type="OrthoDB" id="6627399at2759"/>
<evidence type="ECO:0000256" key="2">
    <source>
        <dbReference type="SAM" id="Phobius"/>
    </source>
</evidence>
<keyword evidence="4" id="KW-1185">Reference proteome</keyword>
<dbReference type="InterPro" id="IPR012464">
    <property type="entry name" value="DUF1676"/>
</dbReference>
<proteinExistence type="predicted"/>
<gene>
    <name evidence="3" type="ORF">PHYEVI_LOCUS6990</name>
</gene>
<evidence type="ECO:0000313" key="4">
    <source>
        <dbReference type="Proteomes" id="UP001153712"/>
    </source>
</evidence>
<dbReference type="Proteomes" id="UP001153712">
    <property type="component" value="Chromosome 3"/>
</dbReference>
<keyword evidence="2" id="KW-0812">Transmembrane</keyword>
<dbReference type="EMBL" id="OU900096">
    <property type="protein sequence ID" value="CAG9860641.1"/>
    <property type="molecule type" value="Genomic_DNA"/>
</dbReference>
<feature type="transmembrane region" description="Helical" evidence="2">
    <location>
        <begin position="175"/>
        <end position="195"/>
    </location>
</feature>
<dbReference type="PANTHER" id="PTHR21879:SF9">
    <property type="entry name" value="OSIRIS 16"/>
    <property type="match status" value="1"/>
</dbReference>
<protein>
    <submittedName>
        <fullName evidence="3">Uncharacterized protein</fullName>
    </submittedName>
</protein>
<keyword evidence="2" id="KW-1133">Transmembrane helix</keyword>
<evidence type="ECO:0000256" key="1">
    <source>
        <dbReference type="SAM" id="MobiDB-lite"/>
    </source>
</evidence>
<dbReference type="GO" id="GO:0016020">
    <property type="term" value="C:membrane"/>
    <property type="evidence" value="ECO:0007669"/>
    <property type="project" value="TreeGrafter"/>
</dbReference>
<sequence>METSLILHRRNRRFSIFNRLKNLVYSLGDRSDFKRSLGLNCGSSYSSTCLKLDIVNFIEGLNEKGDINIVHGLKLVRENVSTENTADLVAHLGREHPNNPDARLDAFLLKKLEGYLASHSLKLDLMEDEEDENAVTGRKKKRKGGGKGGMGMIFAAAAMMKSTLFAVGLGTVAALAGKALMTAMISLLLSTIIGLKSLKSGGGKSNVEVVHASSHDRTDPQSYYQNFNNYGNGRSLDAPLPLGLRADYKPA</sequence>
<name>A0A9N9TKU6_PHYSR</name>
<feature type="transmembrane region" description="Helical" evidence="2">
    <location>
        <begin position="148"/>
        <end position="169"/>
    </location>
</feature>
<dbReference type="Pfam" id="PF07898">
    <property type="entry name" value="DUF1676"/>
    <property type="match status" value="1"/>
</dbReference>